<dbReference type="OrthoDB" id="4833356at2"/>
<keyword evidence="1" id="KW-0175">Coiled coil</keyword>
<dbReference type="AlphaFoldDB" id="A0A021W1E2"/>
<proteinExistence type="predicted"/>
<evidence type="ECO:0000313" key="3">
    <source>
        <dbReference type="EMBL" id="EYR65147.1"/>
    </source>
</evidence>
<name>A0A021W1E2_9CELL</name>
<protein>
    <submittedName>
        <fullName evidence="3">Uncharacterized protein</fullName>
    </submittedName>
</protein>
<evidence type="ECO:0000313" key="4">
    <source>
        <dbReference type="Proteomes" id="UP000019753"/>
    </source>
</evidence>
<keyword evidence="4" id="KW-1185">Reference proteome</keyword>
<feature type="region of interest" description="Disordered" evidence="2">
    <location>
        <begin position="142"/>
        <end position="188"/>
    </location>
</feature>
<dbReference type="Proteomes" id="UP000019753">
    <property type="component" value="Unassembled WGS sequence"/>
</dbReference>
<organism evidence="3 4">
    <name type="scientific">Actinotalea ferrariae CF5-4</name>
    <dbReference type="NCBI Taxonomy" id="948458"/>
    <lineage>
        <taxon>Bacteria</taxon>
        <taxon>Bacillati</taxon>
        <taxon>Actinomycetota</taxon>
        <taxon>Actinomycetes</taxon>
        <taxon>Micrococcales</taxon>
        <taxon>Cellulomonadaceae</taxon>
        <taxon>Actinotalea</taxon>
    </lineage>
</organism>
<dbReference type="EMBL" id="AXCW01000004">
    <property type="protein sequence ID" value="EYR65147.1"/>
    <property type="molecule type" value="Genomic_DNA"/>
</dbReference>
<gene>
    <name evidence="3" type="ORF">N866_13200</name>
</gene>
<reference evidence="3 4" key="1">
    <citation type="submission" date="2014-01" db="EMBL/GenBank/DDBJ databases">
        <title>Actinotalea ferrariae CF5-4.</title>
        <authorList>
            <person name="Chen F."/>
            <person name="Li Y."/>
            <person name="Wang G."/>
        </authorList>
    </citation>
    <scope>NUCLEOTIDE SEQUENCE [LARGE SCALE GENOMIC DNA]</scope>
    <source>
        <strain evidence="3 4">CF5-4</strain>
    </source>
</reference>
<comment type="caution">
    <text evidence="3">The sequence shown here is derived from an EMBL/GenBank/DDBJ whole genome shotgun (WGS) entry which is preliminary data.</text>
</comment>
<feature type="coiled-coil region" evidence="1">
    <location>
        <begin position="68"/>
        <end position="131"/>
    </location>
</feature>
<sequence length="188" mass="20663">MTPESLAESIEKTRFELMRGQHWSDLRASERETRVDLARRALEESGVAAQIDAVRRQADRVPDLEDLVARHEAEILGLESRLAEETAALQRRLDTERSAHAAEVADLEGQLASMRHQRDRAEARVAATEAVVAGVRDLVTAPIEIDPDDDAAEPEHAPPVTSVPNPSTEGGGHNRRPIFRMARSAPAT</sequence>
<dbReference type="RefSeq" id="WP_034221439.1">
    <property type="nucleotide sequence ID" value="NZ_AXCW01000004.1"/>
</dbReference>
<evidence type="ECO:0000256" key="2">
    <source>
        <dbReference type="SAM" id="MobiDB-lite"/>
    </source>
</evidence>
<accession>A0A021W1E2</accession>
<evidence type="ECO:0000256" key="1">
    <source>
        <dbReference type="SAM" id="Coils"/>
    </source>
</evidence>